<accession>A0AC61QZH7</accession>
<name>A0AC61QZH7_9FIRM</name>
<keyword evidence="2" id="KW-1185">Reference proteome</keyword>
<evidence type="ECO:0000313" key="1">
    <source>
        <dbReference type="EMBL" id="TGX98740.1"/>
    </source>
</evidence>
<proteinExistence type="predicted"/>
<evidence type="ECO:0000313" key="2">
    <source>
        <dbReference type="Proteomes" id="UP000307720"/>
    </source>
</evidence>
<dbReference type="Proteomes" id="UP000307720">
    <property type="component" value="Unassembled WGS sequence"/>
</dbReference>
<organism evidence="1 2">
    <name type="scientific">Hominisplanchenecus murintestinalis</name>
    <dbReference type="NCBI Taxonomy" id="2941517"/>
    <lineage>
        <taxon>Bacteria</taxon>
        <taxon>Bacillati</taxon>
        <taxon>Bacillota</taxon>
        <taxon>Clostridia</taxon>
        <taxon>Lachnospirales</taxon>
        <taxon>Lachnospiraceae</taxon>
        <taxon>Hominisplanchenecus</taxon>
    </lineage>
</organism>
<protein>
    <submittedName>
        <fullName evidence="1">Uncharacterized protein</fullName>
    </submittedName>
</protein>
<comment type="caution">
    <text evidence="1">The sequence shown here is derived from an EMBL/GenBank/DDBJ whole genome shotgun (WGS) entry which is preliminary data.</text>
</comment>
<gene>
    <name evidence="1" type="ORF">E5357_07945</name>
</gene>
<dbReference type="EMBL" id="SRZB01000014">
    <property type="protein sequence ID" value="TGX98740.1"/>
    <property type="molecule type" value="Genomic_DNA"/>
</dbReference>
<reference evidence="1" key="1">
    <citation type="submission" date="2019-04" db="EMBL/GenBank/DDBJ databases">
        <title>Microbes associate with the intestines of laboratory mice.</title>
        <authorList>
            <person name="Navarre W."/>
            <person name="Wong E."/>
            <person name="Huang K."/>
            <person name="Tropini C."/>
            <person name="Ng K."/>
            <person name="Yu B."/>
        </authorList>
    </citation>
    <scope>NUCLEOTIDE SEQUENCE</scope>
    <source>
        <strain evidence="1">NM72_1-8</strain>
    </source>
</reference>
<sequence>MTQQVRQKEERMKKQKAGILYALAASVFFTTVFPINTVYATEQQETEDIEEETTQETEYPESYFLPIESNAIEGWPAGPQVEGEAAVVMDAETGTFLYSKNMEAKEYPASITKIMTTLVALEHGKLKSKVKFSEWSVNSLETDSSRLWMDVGEWITLEQALYGIILESANDCANAVAEKIGGSEEGFAELMNQKAAELGCVNTHFVNAHGLHNENHYTCARDMALIMRAAMENETYAKIAKTIEYIIPKSKHVREEHVLVNHQKMLFREGFRYKGCLGGKTGFTEAALNTLVTVAQRKGRRLICVIMRTNGPDKICWETKDLLDYGFKKFKREEIPVADGSVTRQDVMGHAIFGKAAVMNAPALSESMLFTAGSAAVSIPKGVDVGAVKQTFRRGNKFSYIFNGWQVGEIPAVFNTVDIEIPEWNLINTDLSADNMEPETEAAGFGKEAEEVLESIKTGWERAWSWIYEHDIAAALAGLVLIILLLPMLIIAYIRNRNSQKIRKQRQKEREERTRIEKDIDSKSISEIEAELRAGLEKHRQEQEKTEQNISEEKKEE</sequence>